<accession>A0AAD6UB53</accession>
<proteinExistence type="predicted"/>
<gene>
    <name evidence="1" type="ORF">B0H15DRAFT_135899</name>
</gene>
<comment type="caution">
    <text evidence="1">The sequence shown here is derived from an EMBL/GenBank/DDBJ whole genome shotgun (WGS) entry which is preliminary data.</text>
</comment>
<organism evidence="1 2">
    <name type="scientific">Mycena belliarum</name>
    <dbReference type="NCBI Taxonomy" id="1033014"/>
    <lineage>
        <taxon>Eukaryota</taxon>
        <taxon>Fungi</taxon>
        <taxon>Dikarya</taxon>
        <taxon>Basidiomycota</taxon>
        <taxon>Agaricomycotina</taxon>
        <taxon>Agaricomycetes</taxon>
        <taxon>Agaricomycetidae</taxon>
        <taxon>Agaricales</taxon>
        <taxon>Marasmiineae</taxon>
        <taxon>Mycenaceae</taxon>
        <taxon>Mycena</taxon>
    </lineage>
</organism>
<dbReference type="InterPro" id="IPR032675">
    <property type="entry name" value="LRR_dom_sf"/>
</dbReference>
<dbReference type="PANTHER" id="PTHR38926">
    <property type="entry name" value="F-BOX DOMAIN CONTAINING PROTEIN, EXPRESSED"/>
    <property type="match status" value="1"/>
</dbReference>
<dbReference type="EMBL" id="JARJCN010000014">
    <property type="protein sequence ID" value="KAJ7094713.1"/>
    <property type="molecule type" value="Genomic_DNA"/>
</dbReference>
<evidence type="ECO:0000313" key="2">
    <source>
        <dbReference type="Proteomes" id="UP001222325"/>
    </source>
</evidence>
<dbReference type="Gene3D" id="3.80.10.10">
    <property type="entry name" value="Ribonuclease Inhibitor"/>
    <property type="match status" value="1"/>
</dbReference>
<evidence type="ECO:0000313" key="1">
    <source>
        <dbReference type="EMBL" id="KAJ7094713.1"/>
    </source>
</evidence>
<evidence type="ECO:0008006" key="3">
    <source>
        <dbReference type="Google" id="ProtNLM"/>
    </source>
</evidence>
<reference evidence="1" key="1">
    <citation type="submission" date="2023-03" db="EMBL/GenBank/DDBJ databases">
        <title>Massive genome expansion in bonnet fungi (Mycena s.s.) driven by repeated elements and novel gene families across ecological guilds.</title>
        <authorList>
            <consortium name="Lawrence Berkeley National Laboratory"/>
            <person name="Harder C.B."/>
            <person name="Miyauchi S."/>
            <person name="Viragh M."/>
            <person name="Kuo A."/>
            <person name="Thoen E."/>
            <person name="Andreopoulos B."/>
            <person name="Lu D."/>
            <person name="Skrede I."/>
            <person name="Drula E."/>
            <person name="Henrissat B."/>
            <person name="Morin E."/>
            <person name="Kohler A."/>
            <person name="Barry K."/>
            <person name="LaButti K."/>
            <person name="Morin E."/>
            <person name="Salamov A."/>
            <person name="Lipzen A."/>
            <person name="Mereny Z."/>
            <person name="Hegedus B."/>
            <person name="Baldrian P."/>
            <person name="Stursova M."/>
            <person name="Weitz H."/>
            <person name="Taylor A."/>
            <person name="Grigoriev I.V."/>
            <person name="Nagy L.G."/>
            <person name="Martin F."/>
            <person name="Kauserud H."/>
        </authorList>
    </citation>
    <scope>NUCLEOTIDE SEQUENCE</scope>
    <source>
        <strain evidence="1">CBHHK173m</strain>
    </source>
</reference>
<dbReference type="AlphaFoldDB" id="A0AAD6UB53"/>
<dbReference type="Proteomes" id="UP001222325">
    <property type="component" value="Unassembled WGS sequence"/>
</dbReference>
<name>A0AAD6UB53_9AGAR</name>
<dbReference type="SUPFAM" id="SSF52047">
    <property type="entry name" value="RNI-like"/>
    <property type="match status" value="1"/>
</dbReference>
<keyword evidence="2" id="KW-1185">Reference proteome</keyword>
<dbReference type="PANTHER" id="PTHR38926:SF5">
    <property type="entry name" value="F-BOX AND LEUCINE-RICH REPEAT PROTEIN 6"/>
    <property type="match status" value="1"/>
</dbReference>
<sequence length="474" mass="53818">MRTVSQPLDSCILKPRVPLQYVRQERRAIHENKRDNHNDDHGAELRASMASVAALRIRLEALSSAIHKQKEALRRITYTIALRALEQIKSDVERELNAILDPISRLPIELSSEIMLRAIPDIPRPHLSRAPLIFLEICHSWRNIALSTPALWAVIQIDSSRVGKIHTLFETWVGRARTLPLTVSVTGFLDISVHDLLYPHAHRIQNLKLRLDTELEYALEDGALQLPSLKYITIGSKFTMMHRQGWLFNAHGCVEILRAAPNLVECNFDSLYYEEDIHAIGDTSEPLIHLSLQCLRLGKDGGHPSSACMLQYLTLPNLKTLHLTSFDISHEDFLSFLERSLPPLQSLSMNIPNEGWPPSTVLRYFSLLPNLTDLELHQNDPSVEFSFLDVLAAAGADFLPDLCSLSIHGFFPDRPQYERLITLLTGERQFQSFQLFWPLLDWGNAPEADITQALLQLRANGMHIHVGIKEISYV</sequence>
<protein>
    <recommendedName>
        <fullName evidence="3">F-box domain-containing protein</fullName>
    </recommendedName>
</protein>